<dbReference type="Gene3D" id="3.30.420.10">
    <property type="entry name" value="Ribonuclease H-like superfamily/Ribonuclease H"/>
    <property type="match status" value="1"/>
</dbReference>
<dbReference type="AlphaFoldDB" id="A0A2X4X174"/>
<sequence length="190" mass="22022">MVKRNYHSKGNYRQQLMRWQKKPTKGARERFESWLWDSEVLRVFTDASELQHQGIFGLGIIFVGQGTTLVKSKKHYNHAMRKMNVYAEILAVDFALSNVEEVLNNEFYLPSKVLIYSDWNEVDKLNDSPMITKGNTAINAVAERIYEKKSLFSISNPTVELEILSMDKEEKVFNPFYKGSHNAARRVIGI</sequence>
<protein>
    <recommendedName>
        <fullName evidence="3">RNase H type-1 domain-containing protein</fullName>
    </recommendedName>
</protein>
<dbReference type="RefSeq" id="WP_145981942.1">
    <property type="nucleotide sequence ID" value="NZ_CBCSGM010000005.1"/>
</dbReference>
<dbReference type="SUPFAM" id="SSF53098">
    <property type="entry name" value="Ribonuclease H-like"/>
    <property type="match status" value="1"/>
</dbReference>
<evidence type="ECO:0000313" key="1">
    <source>
        <dbReference type="EMBL" id="SQI63710.1"/>
    </source>
</evidence>
<dbReference type="EMBL" id="LS483476">
    <property type="protein sequence ID" value="SQI63710.1"/>
    <property type="molecule type" value="Genomic_DNA"/>
</dbReference>
<evidence type="ECO:0008006" key="3">
    <source>
        <dbReference type="Google" id="ProtNLM"/>
    </source>
</evidence>
<dbReference type="Proteomes" id="UP000249134">
    <property type="component" value="Chromosome 1"/>
</dbReference>
<gene>
    <name evidence="1" type="ORF">NCTC4824_04246</name>
</gene>
<keyword evidence="2" id="KW-1185">Reference proteome</keyword>
<dbReference type="STRING" id="1348624.GCA_001591545_03288"/>
<reference evidence="1 2" key="1">
    <citation type="submission" date="2018-06" db="EMBL/GenBank/DDBJ databases">
        <authorList>
            <consortium name="Pathogen Informatics"/>
            <person name="Doyle S."/>
        </authorList>
    </citation>
    <scope>NUCLEOTIDE SEQUENCE [LARGE SCALE GENOMIC DNA]</scope>
    <source>
        <strain evidence="1 2">NCTC4824</strain>
    </source>
</reference>
<dbReference type="KEGG" id="blen:NCTC4824_04246"/>
<dbReference type="InterPro" id="IPR012337">
    <property type="entry name" value="RNaseH-like_sf"/>
</dbReference>
<accession>A0A2X4X174</accession>
<dbReference type="GO" id="GO:0003676">
    <property type="term" value="F:nucleic acid binding"/>
    <property type="evidence" value="ECO:0007669"/>
    <property type="project" value="InterPro"/>
</dbReference>
<evidence type="ECO:0000313" key="2">
    <source>
        <dbReference type="Proteomes" id="UP000249134"/>
    </source>
</evidence>
<proteinExistence type="predicted"/>
<name>A0A2X4X174_LEDLE</name>
<organism evidence="1 2">
    <name type="scientific">Lederbergia lenta</name>
    <name type="common">Bacillus lentus</name>
    <dbReference type="NCBI Taxonomy" id="1467"/>
    <lineage>
        <taxon>Bacteria</taxon>
        <taxon>Bacillati</taxon>
        <taxon>Bacillota</taxon>
        <taxon>Bacilli</taxon>
        <taxon>Bacillales</taxon>
        <taxon>Bacillaceae</taxon>
        <taxon>Lederbergia</taxon>
    </lineage>
</organism>
<dbReference type="InterPro" id="IPR036397">
    <property type="entry name" value="RNaseH_sf"/>
</dbReference>